<keyword evidence="6" id="KW-1185">Reference proteome</keyword>
<proteinExistence type="predicted"/>
<dbReference type="EMBL" id="CP001141">
    <property type="protein sequence ID" value="ACI65332.1"/>
    <property type="molecule type" value="Genomic_DNA"/>
</dbReference>
<organism evidence="5 6">
    <name type="scientific">Phaeodactylum tricornutum (strain CCAP 1055/1)</name>
    <dbReference type="NCBI Taxonomy" id="556484"/>
    <lineage>
        <taxon>Eukaryota</taxon>
        <taxon>Sar</taxon>
        <taxon>Stramenopiles</taxon>
        <taxon>Ochrophyta</taxon>
        <taxon>Bacillariophyta</taxon>
        <taxon>Bacillariophyceae</taxon>
        <taxon>Bacillariophycidae</taxon>
        <taxon>Naviculales</taxon>
        <taxon>Phaeodactylaceae</taxon>
        <taxon>Phaeodactylum</taxon>
    </lineage>
</organism>
<dbReference type="GeneID" id="7204636"/>
<protein>
    <recommendedName>
        <fullName evidence="4">tRNA-binding domain-containing protein</fullName>
    </recommendedName>
</protein>
<dbReference type="InterPro" id="IPR051270">
    <property type="entry name" value="Tyrosine-tRNA_ligase_regulator"/>
</dbReference>
<evidence type="ECO:0000259" key="4">
    <source>
        <dbReference type="PROSITE" id="PS50886"/>
    </source>
</evidence>
<evidence type="ECO:0000256" key="2">
    <source>
        <dbReference type="ARBA" id="ARBA00022884"/>
    </source>
</evidence>
<dbReference type="Proteomes" id="UP000000759">
    <property type="component" value="Chromosome 11"/>
</dbReference>
<accession>B5Y3M3</accession>
<evidence type="ECO:0000256" key="1">
    <source>
        <dbReference type="ARBA" id="ARBA00022555"/>
    </source>
</evidence>
<dbReference type="InParanoid" id="B5Y3M3"/>
<evidence type="ECO:0000256" key="3">
    <source>
        <dbReference type="PROSITE-ProRule" id="PRU00209"/>
    </source>
</evidence>
<dbReference type="InterPro" id="IPR002547">
    <property type="entry name" value="tRNA-bd_dom"/>
</dbReference>
<evidence type="ECO:0000313" key="6">
    <source>
        <dbReference type="Proteomes" id="UP000000759"/>
    </source>
</evidence>
<dbReference type="FunFam" id="2.40.50.140:FF:000225">
    <property type="entry name" value="tyrosine--tRNA ligase, cytoplasmic"/>
    <property type="match status" value="1"/>
</dbReference>
<dbReference type="PANTHER" id="PTHR11586:SF33">
    <property type="entry name" value="AMINOACYL TRNA SYNTHASE COMPLEX-INTERACTING MULTIFUNCTIONAL PROTEIN 1"/>
    <property type="match status" value="1"/>
</dbReference>
<name>B5Y3M3_PHATC</name>
<evidence type="ECO:0000313" key="5">
    <source>
        <dbReference type="EMBL" id="ACI65332.1"/>
    </source>
</evidence>
<reference evidence="5 6" key="1">
    <citation type="journal article" date="2008" name="Nature">
        <title>The Phaeodactylum genome reveals the evolutionary history of diatom genomes.</title>
        <authorList>
            <person name="Bowler C."/>
            <person name="Allen A.E."/>
            <person name="Badger J.H."/>
            <person name="Grimwood J."/>
            <person name="Jabbari K."/>
            <person name="Kuo A."/>
            <person name="Maheswari U."/>
            <person name="Martens C."/>
            <person name="Maumus F."/>
            <person name="Otillar R.P."/>
            <person name="Rayko E."/>
            <person name="Salamov A."/>
            <person name="Vandepoele K."/>
            <person name="Beszteri B."/>
            <person name="Gruber A."/>
            <person name="Heijde M."/>
            <person name="Katinka M."/>
            <person name="Mock T."/>
            <person name="Valentin K."/>
            <person name="Verret F."/>
            <person name="Berges J.A."/>
            <person name="Brownlee C."/>
            <person name="Cadoret J.P."/>
            <person name="Chiovitti A."/>
            <person name="Choi C.J."/>
            <person name="Coesel S."/>
            <person name="De Martino A."/>
            <person name="Detter J.C."/>
            <person name="Durkin C."/>
            <person name="Falciatore A."/>
            <person name="Fournet J."/>
            <person name="Haruta M."/>
            <person name="Huysman M.J."/>
            <person name="Jenkins B.D."/>
            <person name="Jiroutova K."/>
            <person name="Jorgensen R.E."/>
            <person name="Joubert Y."/>
            <person name="Kaplan A."/>
            <person name="Kroger N."/>
            <person name="Kroth P.G."/>
            <person name="La Roche J."/>
            <person name="Lindquist E."/>
            <person name="Lommer M."/>
            <person name="Martin-Jezequel V."/>
            <person name="Lopez P.J."/>
            <person name="Lucas S."/>
            <person name="Mangogna M."/>
            <person name="McGinnis K."/>
            <person name="Medlin L.K."/>
            <person name="Montsant A."/>
            <person name="Oudot-Le Secq M.P."/>
            <person name="Napoli C."/>
            <person name="Obornik M."/>
            <person name="Parker M.S."/>
            <person name="Petit J.L."/>
            <person name="Porcel B.M."/>
            <person name="Poulsen N."/>
            <person name="Robison M."/>
            <person name="Rychlewski L."/>
            <person name="Rynearson T.A."/>
            <person name="Schmutz J."/>
            <person name="Shapiro H."/>
            <person name="Siaut M."/>
            <person name="Stanley M."/>
            <person name="Sussman M.R."/>
            <person name="Taylor A.R."/>
            <person name="Vardi A."/>
            <person name="von Dassow P."/>
            <person name="Vyverman W."/>
            <person name="Willis A."/>
            <person name="Wyrwicz L.S."/>
            <person name="Rokhsar D.S."/>
            <person name="Weissenbach J."/>
            <person name="Armbrust E.V."/>
            <person name="Green B.R."/>
            <person name="Van de Peer Y."/>
            <person name="Grigoriev I.V."/>
        </authorList>
    </citation>
    <scope>NUCLEOTIDE SEQUENCE [LARGE SCALE GENOMIC DNA]</scope>
    <source>
        <strain evidence="5 6">CCAP 1055/1</strain>
    </source>
</reference>
<dbReference type="PaxDb" id="2850-Phatr13445"/>
<dbReference type="KEGG" id="pti:PHATR_13445"/>
<keyword evidence="2 3" id="KW-0694">RNA-binding</keyword>
<dbReference type="SUPFAM" id="SSF50249">
    <property type="entry name" value="Nucleic acid-binding proteins"/>
    <property type="match status" value="1"/>
</dbReference>
<sequence length="164" mass="17873">LEFKVGVITKVWVHPDADKLYCEEIDVGEEVPRQIASGLRPHFSEEQMLGQRLLVASNLKAKNLVGFKSHGMVLCAAEPIDDENEKVEFVEPPEGAAIGEIVTFEGLPPPEPFSPAQVDKKKAWQKAADGMKTTEGRLAAWNGHVFMTSAGPCQTMTIAGGVMR</sequence>
<keyword evidence="1 3" id="KW-0820">tRNA-binding</keyword>
<dbReference type="OrthoDB" id="19141at2759"/>
<reference evidence="6" key="2">
    <citation type="submission" date="2008-08" db="EMBL/GenBank/DDBJ databases">
        <authorList>
            <consortium name="Diatom Consortium"/>
            <person name="Grigoriev I."/>
            <person name="Grimwood J."/>
            <person name="Kuo A."/>
            <person name="Otillar R.P."/>
            <person name="Salamov A."/>
            <person name="Detter J.C."/>
            <person name="Lindquist E."/>
            <person name="Shapiro H."/>
            <person name="Lucas S."/>
            <person name="Glavina del Rio T."/>
            <person name="Pitluck S."/>
            <person name="Rokhsar D."/>
            <person name="Bowler C."/>
        </authorList>
    </citation>
    <scope>GENOME REANNOTATION</scope>
    <source>
        <strain evidence="6">CCAP 1055/1</strain>
    </source>
</reference>
<dbReference type="eggNOG" id="KOG2241">
    <property type="taxonomic scope" value="Eukaryota"/>
</dbReference>
<dbReference type="PANTHER" id="PTHR11586">
    <property type="entry name" value="TRNA-AMINOACYLATION COFACTOR ARC1 FAMILY MEMBER"/>
    <property type="match status" value="1"/>
</dbReference>
<dbReference type="STRING" id="556484.B5Y3M3"/>
<dbReference type="RefSeq" id="XP_002185862.1">
    <property type="nucleotide sequence ID" value="XM_002185826.1"/>
</dbReference>
<dbReference type="AlphaFoldDB" id="B5Y3M3"/>
<dbReference type="Pfam" id="PF01588">
    <property type="entry name" value="tRNA_bind"/>
    <property type="match status" value="1"/>
</dbReference>
<gene>
    <name evidence="5" type="ORF">PHATR_13445</name>
</gene>
<feature type="domain" description="TRNA-binding" evidence="4">
    <location>
        <begin position="1"/>
        <end position="103"/>
    </location>
</feature>
<dbReference type="PROSITE" id="PS50886">
    <property type="entry name" value="TRBD"/>
    <property type="match status" value="1"/>
</dbReference>
<dbReference type="GO" id="GO:0000049">
    <property type="term" value="F:tRNA binding"/>
    <property type="evidence" value="ECO:0007669"/>
    <property type="project" value="UniProtKB-UniRule"/>
</dbReference>
<dbReference type="HOGENOM" id="CLU_009710_6_5_1"/>
<dbReference type="Gene3D" id="2.40.50.140">
    <property type="entry name" value="Nucleic acid-binding proteins"/>
    <property type="match status" value="1"/>
</dbReference>
<dbReference type="InterPro" id="IPR012340">
    <property type="entry name" value="NA-bd_OB-fold"/>
</dbReference>
<feature type="non-terminal residue" evidence="5">
    <location>
        <position position="1"/>
    </location>
</feature>